<dbReference type="WBParaSite" id="ACRNAN_scaffold3138.g16276.t1">
    <property type="protein sequence ID" value="ACRNAN_scaffold3138.g16276.t1"/>
    <property type="gene ID" value="ACRNAN_scaffold3138.g16276"/>
</dbReference>
<dbReference type="PANTHER" id="PTHR22803">
    <property type="entry name" value="MANNOSE, PHOSPHOLIPASE, LECTIN RECEPTOR RELATED"/>
    <property type="match status" value="1"/>
</dbReference>
<dbReference type="SUPFAM" id="SSF56436">
    <property type="entry name" value="C-type lectin-like"/>
    <property type="match status" value="1"/>
</dbReference>
<dbReference type="InterPro" id="IPR016187">
    <property type="entry name" value="CTDL_fold"/>
</dbReference>
<keyword evidence="2" id="KW-1185">Reference proteome</keyword>
<evidence type="ECO:0000259" key="1">
    <source>
        <dbReference type="PROSITE" id="PS50041"/>
    </source>
</evidence>
<name>A0A914DLL2_9BILA</name>
<organism evidence="2 3">
    <name type="scientific">Acrobeloides nanus</name>
    <dbReference type="NCBI Taxonomy" id="290746"/>
    <lineage>
        <taxon>Eukaryota</taxon>
        <taxon>Metazoa</taxon>
        <taxon>Ecdysozoa</taxon>
        <taxon>Nematoda</taxon>
        <taxon>Chromadorea</taxon>
        <taxon>Rhabditida</taxon>
        <taxon>Tylenchina</taxon>
        <taxon>Cephalobomorpha</taxon>
        <taxon>Cephaloboidea</taxon>
        <taxon>Cephalobidae</taxon>
        <taxon>Acrobeloides</taxon>
    </lineage>
</organism>
<dbReference type="PROSITE" id="PS50041">
    <property type="entry name" value="C_TYPE_LECTIN_2"/>
    <property type="match status" value="1"/>
</dbReference>
<reference evidence="3" key="1">
    <citation type="submission" date="2022-11" db="UniProtKB">
        <authorList>
            <consortium name="WormBaseParasite"/>
        </authorList>
    </citation>
    <scope>IDENTIFICATION</scope>
</reference>
<feature type="domain" description="C-type lectin" evidence="1">
    <location>
        <begin position="32"/>
        <end position="136"/>
    </location>
</feature>
<dbReference type="InterPro" id="IPR050111">
    <property type="entry name" value="C-type_lectin/snaclec_domain"/>
</dbReference>
<dbReference type="Proteomes" id="UP000887540">
    <property type="component" value="Unplaced"/>
</dbReference>
<protein>
    <submittedName>
        <fullName evidence="3">C-type lectin domain-containing protein</fullName>
    </submittedName>
</protein>
<evidence type="ECO:0000313" key="3">
    <source>
        <dbReference type="WBParaSite" id="ACRNAN_scaffold3138.g16276.t1"/>
    </source>
</evidence>
<dbReference type="Gene3D" id="3.10.100.10">
    <property type="entry name" value="Mannose-Binding Protein A, subunit A"/>
    <property type="match status" value="1"/>
</dbReference>
<dbReference type="InterPro" id="IPR001304">
    <property type="entry name" value="C-type_lectin-like"/>
</dbReference>
<accession>A0A914DLL2</accession>
<proteinExistence type="predicted"/>
<dbReference type="SMART" id="SM00034">
    <property type="entry name" value="CLECT"/>
    <property type="match status" value="1"/>
</dbReference>
<dbReference type="AlphaFoldDB" id="A0A914DLL2"/>
<dbReference type="InterPro" id="IPR016186">
    <property type="entry name" value="C-type_lectin-like/link_sf"/>
</dbReference>
<evidence type="ECO:0000313" key="2">
    <source>
        <dbReference type="Proteomes" id="UP000887540"/>
    </source>
</evidence>
<dbReference type="Pfam" id="PF00059">
    <property type="entry name" value="Lectin_C"/>
    <property type="match status" value="1"/>
</dbReference>
<sequence length="163" mass="18441">MVLCSKSTFQPTTCPTMPSYNPCPNGYTYHTSTTQCYRIYNGSGLTFDLAENKCKEDGGHLASIHSQEENYFLTDIGFNGNPSATVWIGIHYANNAYQWIDGTAVNYTNWGGEVDTYRFTCGYIHSGYFTDVSGDWFGYWDNNGGCTNTQITYIIWVMWPQDV</sequence>